<gene>
    <name evidence="1" type="ORF">UT77_C0002G0047</name>
</gene>
<dbReference type="EMBL" id="LBYB01000002">
    <property type="protein sequence ID" value="KKR42394.1"/>
    <property type="molecule type" value="Genomic_DNA"/>
</dbReference>
<reference evidence="1 2" key="1">
    <citation type="journal article" date="2015" name="Nature">
        <title>rRNA introns, odd ribosomes, and small enigmatic genomes across a large radiation of phyla.</title>
        <authorList>
            <person name="Brown C.T."/>
            <person name="Hug L.A."/>
            <person name="Thomas B.C."/>
            <person name="Sharon I."/>
            <person name="Castelle C.J."/>
            <person name="Singh A."/>
            <person name="Wilkins M.J."/>
            <person name="Williams K.H."/>
            <person name="Banfield J.F."/>
        </authorList>
    </citation>
    <scope>NUCLEOTIDE SEQUENCE [LARGE SCALE GENOMIC DNA]</scope>
</reference>
<proteinExistence type="predicted"/>
<sequence>MLYFLLFITELILLFVLSGKLINSLTSIFFRITRSHRAAIHIMAIIFLPGTIFHELAHLLFAGVMLVPVGELDVVPQIEGQSVKLGSVQIAKTDPLRRTIIGVAPVIFGLLLIFTALYFIQSSGEFIWWQAALVLYLVFAICNTMFSSKKDVEGVIGFLVAIFLVCILLIAFLYFINPLSLQKVWVWLSNLNLNFAENFFKSADLYLLVPLALDALIVFTGRSFKRLFKS</sequence>
<organism evidence="1 2">
    <name type="scientific">Candidatus Daviesbacteria bacterium GW2011_GWC2_40_12</name>
    <dbReference type="NCBI Taxonomy" id="1618431"/>
    <lineage>
        <taxon>Bacteria</taxon>
        <taxon>Candidatus Daviesiibacteriota</taxon>
    </lineage>
</organism>
<dbReference type="AlphaFoldDB" id="A0A0G0QPN3"/>
<accession>A0A0G0QPN3</accession>
<protein>
    <submittedName>
        <fullName evidence="1">Putative membrane protein</fullName>
    </submittedName>
</protein>
<comment type="caution">
    <text evidence="1">The sequence shown here is derived from an EMBL/GenBank/DDBJ whole genome shotgun (WGS) entry which is preliminary data.</text>
</comment>
<dbReference type="Proteomes" id="UP000034881">
    <property type="component" value="Unassembled WGS sequence"/>
</dbReference>
<name>A0A0G0QPN3_9BACT</name>
<evidence type="ECO:0000313" key="1">
    <source>
        <dbReference type="EMBL" id="KKR42394.1"/>
    </source>
</evidence>
<evidence type="ECO:0000313" key="2">
    <source>
        <dbReference type="Proteomes" id="UP000034881"/>
    </source>
</evidence>